<keyword evidence="7" id="KW-1185">Reference proteome</keyword>
<dbReference type="OrthoDB" id="10262360at2759"/>
<dbReference type="InterPro" id="IPR029347">
    <property type="entry name" value="Raptor_N"/>
</dbReference>
<dbReference type="RefSeq" id="XP_013236884.1">
    <property type="nucleotide sequence ID" value="XM_013381430.1"/>
</dbReference>
<feature type="region of interest" description="Disordered" evidence="3">
    <location>
        <begin position="140"/>
        <end position="182"/>
    </location>
</feature>
<proteinExistence type="predicted"/>
<organism evidence="6 7">
    <name type="scientific">Mitosporidium daphniae</name>
    <dbReference type="NCBI Taxonomy" id="1485682"/>
    <lineage>
        <taxon>Eukaryota</taxon>
        <taxon>Fungi</taxon>
        <taxon>Fungi incertae sedis</taxon>
        <taxon>Microsporidia</taxon>
        <taxon>Mitosporidium</taxon>
    </lineage>
</organism>
<accession>A0A098VN11</accession>
<dbReference type="AlphaFoldDB" id="A0A098VN11"/>
<keyword evidence="2" id="KW-0677">Repeat</keyword>
<dbReference type="Pfam" id="PF14538">
    <property type="entry name" value="Raptor_N"/>
    <property type="match status" value="2"/>
</dbReference>
<dbReference type="PANTHER" id="PTHR12848">
    <property type="entry name" value="REGULATORY-ASSOCIATED PROTEIN OF MTOR"/>
    <property type="match status" value="1"/>
</dbReference>
<evidence type="ECO:0000256" key="4">
    <source>
        <dbReference type="SAM" id="Phobius"/>
    </source>
</evidence>
<name>A0A098VN11_9MICR</name>
<comment type="caution">
    <text evidence="6">The sequence shown here is derived from an EMBL/GenBank/DDBJ whole genome shotgun (WGS) entry which is preliminary data.</text>
</comment>
<evidence type="ECO:0000313" key="6">
    <source>
        <dbReference type="EMBL" id="KGG50457.1"/>
    </source>
</evidence>
<dbReference type="GeneID" id="25260673"/>
<dbReference type="EMBL" id="JMKJ01000579">
    <property type="protein sequence ID" value="KGG50457.1"/>
    <property type="molecule type" value="Genomic_DNA"/>
</dbReference>
<dbReference type="GO" id="GO:0031931">
    <property type="term" value="C:TORC1 complex"/>
    <property type="evidence" value="ECO:0007669"/>
    <property type="project" value="InterPro"/>
</dbReference>
<dbReference type="HOGENOM" id="CLU_323147_0_0_1"/>
<dbReference type="GO" id="GO:0030307">
    <property type="term" value="P:positive regulation of cell growth"/>
    <property type="evidence" value="ECO:0007669"/>
    <property type="project" value="TreeGrafter"/>
</dbReference>
<keyword evidence="4" id="KW-0472">Membrane</keyword>
<feature type="domain" description="Raptor N-terminal CASPase-like" evidence="5">
    <location>
        <begin position="30"/>
        <end position="252"/>
    </location>
</feature>
<keyword evidence="4" id="KW-0812">Transmembrane</keyword>
<dbReference type="SMART" id="SM01302">
    <property type="entry name" value="Raptor_N"/>
    <property type="match status" value="1"/>
</dbReference>
<dbReference type="InterPro" id="IPR004083">
    <property type="entry name" value="Raptor"/>
</dbReference>
<dbReference type="PRINTS" id="PR01547">
    <property type="entry name" value="YEAST176DUF"/>
</dbReference>
<dbReference type="GO" id="GO:0030674">
    <property type="term" value="F:protein-macromolecule adaptor activity"/>
    <property type="evidence" value="ECO:0007669"/>
    <property type="project" value="TreeGrafter"/>
</dbReference>
<dbReference type="PANTHER" id="PTHR12848:SF16">
    <property type="entry name" value="REGULATORY-ASSOCIATED PROTEIN OF MTOR"/>
    <property type="match status" value="1"/>
</dbReference>
<evidence type="ECO:0000256" key="1">
    <source>
        <dbReference type="ARBA" id="ARBA00022574"/>
    </source>
</evidence>
<keyword evidence="4" id="KW-1133">Transmembrane helix</keyword>
<dbReference type="GO" id="GO:0010506">
    <property type="term" value="P:regulation of autophagy"/>
    <property type="evidence" value="ECO:0007669"/>
    <property type="project" value="TreeGrafter"/>
</dbReference>
<dbReference type="GO" id="GO:0031929">
    <property type="term" value="P:TOR signaling"/>
    <property type="evidence" value="ECO:0007669"/>
    <property type="project" value="InterPro"/>
</dbReference>
<gene>
    <name evidence="6" type="ORF">DI09_6p410</name>
</gene>
<reference evidence="6 7" key="1">
    <citation type="submission" date="2014-04" db="EMBL/GenBank/DDBJ databases">
        <title>A new species of microsporidia sheds light on the evolution of extreme parasitism.</title>
        <authorList>
            <person name="Haag K.L."/>
            <person name="James T.Y."/>
            <person name="Larsson R."/>
            <person name="Schaer T.M."/>
            <person name="Refardt D."/>
            <person name="Pombert J.-F."/>
            <person name="Ebert D."/>
        </authorList>
    </citation>
    <scope>NUCLEOTIDE SEQUENCE [LARGE SCALE GENOMIC DNA]</scope>
    <source>
        <strain evidence="6 7">UGP3</strain>
        <tissue evidence="6">Spores</tissue>
    </source>
</reference>
<keyword evidence="1" id="KW-0853">WD repeat</keyword>
<dbReference type="Proteomes" id="UP000029725">
    <property type="component" value="Unassembled WGS sequence"/>
</dbReference>
<dbReference type="VEuPathDB" id="MicrosporidiaDB:DI09_6p410"/>
<feature type="transmembrane region" description="Helical" evidence="4">
    <location>
        <begin position="750"/>
        <end position="774"/>
    </location>
</feature>
<evidence type="ECO:0000256" key="3">
    <source>
        <dbReference type="SAM" id="MobiDB-lite"/>
    </source>
</evidence>
<dbReference type="GO" id="GO:0005737">
    <property type="term" value="C:cytoplasm"/>
    <property type="evidence" value="ECO:0007669"/>
    <property type="project" value="TreeGrafter"/>
</dbReference>
<dbReference type="GO" id="GO:0009267">
    <property type="term" value="P:cellular response to starvation"/>
    <property type="evidence" value="ECO:0007669"/>
    <property type="project" value="TreeGrafter"/>
</dbReference>
<dbReference type="GO" id="GO:0071230">
    <property type="term" value="P:cellular response to amino acid stimulus"/>
    <property type="evidence" value="ECO:0007669"/>
    <property type="project" value="TreeGrafter"/>
</dbReference>
<protein>
    <recommendedName>
        <fullName evidence="5">Raptor N-terminal CASPase-like domain-containing protein</fullName>
    </recommendedName>
</protein>
<evidence type="ECO:0000256" key="2">
    <source>
        <dbReference type="ARBA" id="ARBA00022737"/>
    </source>
</evidence>
<feature type="compositionally biased region" description="Low complexity" evidence="3">
    <location>
        <begin position="141"/>
        <end position="153"/>
    </location>
</feature>
<evidence type="ECO:0000313" key="7">
    <source>
        <dbReference type="Proteomes" id="UP000029725"/>
    </source>
</evidence>
<sequence>MCPQTDIHHQLLWDDSEDPVADEVESNAPRIKTTTGLIILCLNLNVDPPGVQRPPRAASIHGWTETVTLATTESTGIQPRDEAKKATMQRIGDTIQQQYASMWHGRAPRLRCLLDPTVDELLRAASGLVVGNAVKPVCMATSSSSTSRTETSSPKTGLRKRERTTPRIRDEAGEEDPCSNADCQKDVSRSRLLIHYNGQGMPVITTDGELWAFNATFTQYVPVALSRVIPRLMPTIWVLDTPWSNRLIPALSAIGPTSGDGQALMLGAGAGYASLHGHPEMPADIFTTILTTPIRAALHWISCRNVVSDRCGNAGFSVGSSSAPAAAGNADQSQDPTDRRLAALLAAITDTIAWEVLPAPLFKRLFRRDVVVAGLFRNFLLALRMLNWQGTGGRLGSPCSMPPLPAEAIIRHPLWGLWETVLTREYLGVPSMTSGIPPMRYGALSKRLYREDGYTIAMKQDGCALFFAAQMQELSIWIKMMLEERARLLAAYLLYPEAKSLSENIKEHSIELKNVHGVDQKGGIVACELLPIVSPTLSIQGYSLSLQPSKALSHRLEQLLDVTAPPWPPLLYTRMHGKAIEALPGYSPKRRRDYLPILLQALLLGPELRLRALHLISAYMMISDRCVREAVAVGLFPLITRLTTASTKGIDPSLGERVLLIQIWARLVKISPALVADEGVFAALMHAHCDINPYPQPSSRRNTIEPSSSVAISMPNPQEDHFPGDSLAWLLMIGIMQLRHLLPPPCPCRYSAIASTGLSVYGVIWLLFAAAIASSHCEYCKKKRAPALFVQIGLWFNSVPETDESKVLFTTVNALASTLDIAFNFCPPLAITTGMPPGILLAPAYASDALGLQRLRQTRSLWTLAGIAADLFFDSRYTVPLSIVNPRDLRLAHKT</sequence>
<evidence type="ECO:0000259" key="5">
    <source>
        <dbReference type="SMART" id="SM01302"/>
    </source>
</evidence>